<sequence>MTKQVTCSACSGTGKNLQQCPSCRGAGKILSIVNYYPCRRCNQAGEFYAICWKCHGYGQLTVEGCC</sequence>
<evidence type="ECO:0000313" key="2">
    <source>
        <dbReference type="Proteomes" id="UP000277212"/>
    </source>
</evidence>
<dbReference type="AlphaFoldDB" id="A0A3M2RNP9"/>
<dbReference type="InterPro" id="IPR036410">
    <property type="entry name" value="HSP_DnaJ_Cys-rich_dom_sf"/>
</dbReference>
<accession>A0A3M2RNP9</accession>
<evidence type="ECO:0000313" key="1">
    <source>
        <dbReference type="EMBL" id="RMJ06953.1"/>
    </source>
</evidence>
<comment type="caution">
    <text evidence="1">The sequence shown here is derived from an EMBL/GenBank/DDBJ whole genome shotgun (WGS) entry which is preliminary data.</text>
</comment>
<reference evidence="1 2" key="1">
    <citation type="submission" date="2017-06" db="EMBL/GenBank/DDBJ databases">
        <title>Comparative genomic analysis of Ambrosia Fusariam Clade fungi.</title>
        <authorList>
            <person name="Stajich J.E."/>
            <person name="Carrillo J."/>
            <person name="Kijimoto T."/>
            <person name="Eskalen A."/>
            <person name="O'Donnell K."/>
            <person name="Kasson M."/>
        </authorList>
    </citation>
    <scope>NUCLEOTIDE SEQUENCE [LARGE SCALE GENOMIC DNA]</scope>
    <source>
        <strain evidence="1">UCR3666</strain>
    </source>
</reference>
<gene>
    <name evidence="1" type="ORF">CDV36_013446</name>
</gene>
<organism evidence="1 2">
    <name type="scientific">Fusarium kuroshium</name>
    <dbReference type="NCBI Taxonomy" id="2010991"/>
    <lineage>
        <taxon>Eukaryota</taxon>
        <taxon>Fungi</taxon>
        <taxon>Dikarya</taxon>
        <taxon>Ascomycota</taxon>
        <taxon>Pezizomycotina</taxon>
        <taxon>Sordariomycetes</taxon>
        <taxon>Hypocreomycetidae</taxon>
        <taxon>Hypocreales</taxon>
        <taxon>Nectriaceae</taxon>
        <taxon>Fusarium</taxon>
        <taxon>Fusarium solani species complex</taxon>
    </lineage>
</organism>
<name>A0A3M2RNP9_9HYPO</name>
<dbReference type="SUPFAM" id="SSF57938">
    <property type="entry name" value="DnaJ/Hsp40 cysteine-rich domain"/>
    <property type="match status" value="1"/>
</dbReference>
<keyword evidence="2" id="KW-1185">Reference proteome</keyword>
<dbReference type="EMBL" id="NKUJ01000375">
    <property type="protein sequence ID" value="RMJ06953.1"/>
    <property type="molecule type" value="Genomic_DNA"/>
</dbReference>
<proteinExistence type="predicted"/>
<evidence type="ECO:0008006" key="3">
    <source>
        <dbReference type="Google" id="ProtNLM"/>
    </source>
</evidence>
<protein>
    <recommendedName>
        <fullName evidence="3">CR-type domain-containing protein</fullName>
    </recommendedName>
</protein>
<dbReference type="Proteomes" id="UP000277212">
    <property type="component" value="Unassembled WGS sequence"/>
</dbReference>
<dbReference type="Gene3D" id="2.10.230.10">
    <property type="entry name" value="Heat shock protein DnaJ, cysteine-rich domain"/>
    <property type="match status" value="1"/>
</dbReference>